<keyword evidence="3" id="KW-1185">Reference proteome</keyword>
<evidence type="ECO:0000313" key="3">
    <source>
        <dbReference type="Proteomes" id="UP001151760"/>
    </source>
</evidence>
<evidence type="ECO:0008006" key="4">
    <source>
        <dbReference type="Google" id="ProtNLM"/>
    </source>
</evidence>
<feature type="compositionally biased region" description="Basic and acidic residues" evidence="1">
    <location>
        <begin position="270"/>
        <end position="279"/>
    </location>
</feature>
<feature type="region of interest" description="Disordered" evidence="1">
    <location>
        <begin position="48"/>
        <end position="127"/>
    </location>
</feature>
<feature type="region of interest" description="Disordered" evidence="1">
    <location>
        <begin position="561"/>
        <end position="644"/>
    </location>
</feature>
<reference evidence="2" key="2">
    <citation type="submission" date="2022-01" db="EMBL/GenBank/DDBJ databases">
        <authorList>
            <person name="Yamashiro T."/>
            <person name="Shiraishi A."/>
            <person name="Satake H."/>
            <person name="Nakayama K."/>
        </authorList>
    </citation>
    <scope>NUCLEOTIDE SEQUENCE</scope>
</reference>
<comment type="caution">
    <text evidence="2">The sequence shown here is derived from an EMBL/GenBank/DDBJ whole genome shotgun (WGS) entry which is preliminary data.</text>
</comment>
<feature type="compositionally biased region" description="Basic and acidic residues" evidence="1">
    <location>
        <begin position="580"/>
        <end position="593"/>
    </location>
</feature>
<feature type="compositionally biased region" description="Basic and acidic residues" evidence="1">
    <location>
        <begin position="238"/>
        <end position="247"/>
    </location>
</feature>
<feature type="compositionally biased region" description="Basic residues" evidence="1">
    <location>
        <begin position="65"/>
        <end position="80"/>
    </location>
</feature>
<feature type="compositionally biased region" description="Basic and acidic residues" evidence="1">
    <location>
        <begin position="666"/>
        <end position="678"/>
    </location>
</feature>
<dbReference type="EMBL" id="BQNB010017810">
    <property type="protein sequence ID" value="GJT67456.1"/>
    <property type="molecule type" value="Genomic_DNA"/>
</dbReference>
<feature type="non-terminal residue" evidence="2">
    <location>
        <position position="698"/>
    </location>
</feature>
<feature type="region of interest" description="Disordered" evidence="1">
    <location>
        <begin position="167"/>
        <end position="323"/>
    </location>
</feature>
<feature type="compositionally biased region" description="Polar residues" evidence="1">
    <location>
        <begin position="208"/>
        <end position="225"/>
    </location>
</feature>
<dbReference type="Proteomes" id="UP001151760">
    <property type="component" value="Unassembled WGS sequence"/>
</dbReference>
<feature type="compositionally biased region" description="Basic residues" evidence="1">
    <location>
        <begin position="88"/>
        <end position="105"/>
    </location>
</feature>
<proteinExistence type="predicted"/>
<accession>A0ABQ5FVP6</accession>
<reference evidence="2" key="1">
    <citation type="journal article" date="2022" name="Int. J. Mol. Sci.">
        <title>Draft Genome of Tanacetum Coccineum: Genomic Comparison of Closely Related Tanacetum-Family Plants.</title>
        <authorList>
            <person name="Yamashiro T."/>
            <person name="Shiraishi A."/>
            <person name="Nakayama K."/>
            <person name="Satake H."/>
        </authorList>
    </citation>
    <scope>NUCLEOTIDE SEQUENCE</scope>
</reference>
<feature type="region of interest" description="Disordered" evidence="1">
    <location>
        <begin position="666"/>
        <end position="698"/>
    </location>
</feature>
<sequence length="698" mass="77948">TLFLVISSSSPKEKKDEVFRKPIPQELITESIQESPYYQQYLEMVARKPITKEGGKKKTTSKADKPKKHVALAKQSKHVKEKPSKPTPSKKIRKGKVMKVRKGKRSDHLVDEEDKEPQPAPEIPVDDYEYNLQRGIQMSLESFQAPVGGVAIREPASGITQKLHVVEGKGKGIATDEQAAQSLRELQKPKKQSTTDQYIFQRRIPITQDASTGPSTQPQDDTSANVVRDTPSPADAKTGADTKKSNSEGDTEILNVVEEQGKDVSNTVAIEERTVKLDEGQVGSYPGKTPESRHPPERVHMEKDQVESNPGQSHVVLAGPNPEPLHKDFIATVYPQVYESLKLTPEEQVHMENPQSSSGTLLSMKNLHDEFTFGDQFLNDKPTEEEPRKANVETEVESMVTVPIHQASSSAPPLSTPIIDLTPPKPVSPPAQEPVFTATTATTTTLLPPPPPQQQSTTVPELATRVSALEKICSNFEKKHKLQDKTTQALSSRVFTLENHDLYSKIDNYVNETVKGPVQNALQYLVRERFRELSQPEQASLYDALEVSMDRENREEFIEATAKSRKRRRDDQDPPPPPPKDSDQNKKKRHDSDASASKQPPVQNPSAWKTYDIREAPSNSSKQKTAPQSEQLVDDVPIPDDMHILDSEDTGVAHLLKIKTRPDWLKPVPEEETPKTPEPEWVIPPNDLLETENNRADA</sequence>
<evidence type="ECO:0000313" key="2">
    <source>
        <dbReference type="EMBL" id="GJT67456.1"/>
    </source>
</evidence>
<feature type="compositionally biased region" description="Basic and acidic residues" evidence="1">
    <location>
        <begin position="50"/>
        <end position="64"/>
    </location>
</feature>
<gene>
    <name evidence="2" type="ORF">Tco_1018936</name>
</gene>
<protein>
    <recommendedName>
        <fullName evidence="4">Ubinuclein middle domain-containing protein</fullName>
    </recommendedName>
</protein>
<feature type="compositionally biased region" description="Polar residues" evidence="1">
    <location>
        <begin position="594"/>
        <end position="607"/>
    </location>
</feature>
<name>A0ABQ5FVP6_9ASTR</name>
<feature type="compositionally biased region" description="Basic and acidic residues" evidence="1">
    <location>
        <begin position="290"/>
        <end position="306"/>
    </location>
</feature>
<feature type="non-terminal residue" evidence="2">
    <location>
        <position position="1"/>
    </location>
</feature>
<evidence type="ECO:0000256" key="1">
    <source>
        <dbReference type="SAM" id="MobiDB-lite"/>
    </source>
</evidence>
<organism evidence="2 3">
    <name type="scientific">Tanacetum coccineum</name>
    <dbReference type="NCBI Taxonomy" id="301880"/>
    <lineage>
        <taxon>Eukaryota</taxon>
        <taxon>Viridiplantae</taxon>
        <taxon>Streptophyta</taxon>
        <taxon>Embryophyta</taxon>
        <taxon>Tracheophyta</taxon>
        <taxon>Spermatophyta</taxon>
        <taxon>Magnoliopsida</taxon>
        <taxon>eudicotyledons</taxon>
        <taxon>Gunneridae</taxon>
        <taxon>Pentapetalae</taxon>
        <taxon>asterids</taxon>
        <taxon>campanulids</taxon>
        <taxon>Asterales</taxon>
        <taxon>Asteraceae</taxon>
        <taxon>Asteroideae</taxon>
        <taxon>Anthemideae</taxon>
        <taxon>Anthemidinae</taxon>
        <taxon>Tanacetum</taxon>
    </lineage>
</organism>
<feature type="compositionally biased region" description="Polar residues" evidence="1">
    <location>
        <begin position="617"/>
        <end position="631"/>
    </location>
</feature>